<dbReference type="GeneID" id="68108909"/>
<dbReference type="GO" id="GO:0000727">
    <property type="term" value="P:double-strand break repair via break-induced replication"/>
    <property type="evidence" value="ECO:0007669"/>
    <property type="project" value="UniProtKB-UniRule"/>
</dbReference>
<evidence type="ECO:0000256" key="12">
    <source>
        <dbReference type="ARBA" id="ARBA00023242"/>
    </source>
</evidence>
<dbReference type="GO" id="GO:0005634">
    <property type="term" value="C:nucleus"/>
    <property type="evidence" value="ECO:0007669"/>
    <property type="project" value="UniProtKB-SubCell"/>
</dbReference>
<evidence type="ECO:0000256" key="5">
    <source>
        <dbReference type="ARBA" id="ARBA00022723"/>
    </source>
</evidence>
<dbReference type="GO" id="GO:0031573">
    <property type="term" value="P:mitotic intra-S DNA damage checkpoint signaling"/>
    <property type="evidence" value="ECO:0007669"/>
    <property type="project" value="TreeGrafter"/>
</dbReference>
<dbReference type="GO" id="GO:0006308">
    <property type="term" value="P:DNA catabolic process"/>
    <property type="evidence" value="ECO:0007669"/>
    <property type="project" value="UniProtKB-UniRule"/>
</dbReference>
<feature type="region of interest" description="Disordered" evidence="14">
    <location>
        <begin position="538"/>
        <end position="638"/>
    </location>
</feature>
<evidence type="ECO:0000256" key="7">
    <source>
        <dbReference type="ARBA" id="ARBA00022763"/>
    </source>
</evidence>
<feature type="region of interest" description="Disordered" evidence="14">
    <location>
        <begin position="874"/>
        <end position="923"/>
    </location>
</feature>
<comment type="similarity">
    <text evidence="3 13">Belongs to the XPF family.</text>
</comment>
<keyword evidence="9 13" id="KW-0460">Magnesium</keyword>
<keyword evidence="11 13" id="KW-0234">DNA repair</keyword>
<evidence type="ECO:0000313" key="16">
    <source>
        <dbReference type="EMBL" id="KAF0979348.1"/>
    </source>
</evidence>
<comment type="cofactor">
    <cofactor evidence="1 13">
        <name>Mg(2+)</name>
        <dbReference type="ChEBI" id="CHEBI:18420"/>
    </cofactor>
</comment>
<keyword evidence="12 13" id="KW-0539">Nucleus</keyword>
<keyword evidence="10 13" id="KW-0233">DNA recombination</keyword>
<evidence type="ECO:0000256" key="3">
    <source>
        <dbReference type="ARBA" id="ARBA00010015"/>
    </source>
</evidence>
<feature type="compositionally biased region" description="Basic and acidic residues" evidence="14">
    <location>
        <begin position="899"/>
        <end position="914"/>
    </location>
</feature>
<dbReference type="GO" id="GO:0000712">
    <property type="term" value="P:resolution of meiotic recombination intermediates"/>
    <property type="evidence" value="ECO:0007669"/>
    <property type="project" value="TreeGrafter"/>
</dbReference>
<comment type="function">
    <text evidence="13">Interacts with EME1 to form a DNA structure-specific endonuclease with substrate preference for branched DNA structures with a 5'-end at the branch nick. Typical substrates include 3'-flap structures, D-loops, replication forks and nicked Holliday junctions. May be required in mitosis for the processing of stalled or collapsed replication fork intermediates. May be required in meiosis for the repair of meiosis-specific double strand breaks subsequent to single-end invasion (SEI).</text>
</comment>
<reference evidence="16 17" key="1">
    <citation type="journal article" date="2019" name="Sci. Rep.">
        <title>Nanopore sequencing improves the draft genome of the human pathogenic amoeba Naegleria fowleri.</title>
        <authorList>
            <person name="Liechti N."/>
            <person name="Schurch N."/>
            <person name="Bruggmann R."/>
            <person name="Wittwer M."/>
        </authorList>
    </citation>
    <scope>NUCLEOTIDE SEQUENCE [LARGE SCALE GENOMIC DNA]</scope>
    <source>
        <strain evidence="16 17">ATCC 30894</strain>
    </source>
</reference>
<evidence type="ECO:0000256" key="14">
    <source>
        <dbReference type="SAM" id="MobiDB-lite"/>
    </source>
</evidence>
<evidence type="ECO:0000256" key="2">
    <source>
        <dbReference type="ARBA" id="ARBA00004123"/>
    </source>
</evidence>
<accession>A0A6A5C0C1</accession>
<comment type="caution">
    <text evidence="16">The sequence shown here is derived from an EMBL/GenBank/DDBJ whole genome shotgun (WGS) entry which is preliminary data.</text>
</comment>
<name>A0A6A5C0C1_NAEFO</name>
<dbReference type="VEuPathDB" id="AmoebaDB:NF0036340"/>
<dbReference type="Gene3D" id="1.10.10.10">
    <property type="entry name" value="Winged helix-like DNA-binding domain superfamily/Winged helix DNA-binding domain"/>
    <property type="match status" value="1"/>
</dbReference>
<comment type="subunit">
    <text evidence="13">Interacts with EME1.</text>
</comment>
<dbReference type="InterPro" id="IPR047417">
    <property type="entry name" value="WHD_MUS81"/>
</dbReference>
<dbReference type="InterPro" id="IPR047416">
    <property type="entry name" value="XPF_nuclease_Mus81"/>
</dbReference>
<dbReference type="InterPro" id="IPR033309">
    <property type="entry name" value="Mus81"/>
</dbReference>
<dbReference type="PANTHER" id="PTHR13451:SF0">
    <property type="entry name" value="CROSSOVER JUNCTION ENDONUCLEASE MUS81"/>
    <property type="match status" value="1"/>
</dbReference>
<keyword evidence="8 13" id="KW-0378">Hydrolase</keyword>
<sequence>MPPKRRLLIPTHSCAEEEEEGCCSSASSMMSIPIGRQLNPHIIACLEDELKRCGQPSASNHYYRTLRNAITAIEKHPKKINNGTEAKALKGIGDKTAFKIDKYLKDNNIDLGVSSSVEDISNQQDNTVHHDISDTNNEFNFQTGKKKRKYIPKFKSTAWSIMISIYRLCKEHTCETVTKQQIIESCRKLSDTPMDKSTNGSNYTGWSSMKTLLDHGYVSSQKKGNYSLTNNGRRIARRLHIAEKDLTEKSFTWNESEDEFNSSSSQDERPQTKSKNNALTSKNITKHSEMTTSNTNTSQIELYSSIEFDPDLDMELFPSNKKIQNNVNIIPNSTGTLRDHSEISTTTNLISSSFSTPVFIVDDHDDIESCKIDFSSFGIQAFYVDDHLKETMTLNKAKMSIDRSSGSLCRMVRVVLSCPQNRFILEKQIFDSPPEYHNSVVTLEGSNTRIVVEIATGLVKESRCTEHVDDLLHSLIVDSSSLVLLPKKKTLLDTQSHLHSMEIASSSQSLSCVHESDYDPSLYLNKANNSVTTTTFTTTFNSSRPSKKRKKIPESSCSLSLSHRLDDEENYEGDNDTQEMPPPSSSSSHVLTITKTERHDVNQNTSLKSSMMDASSRSGGSGVSTDNHSSAMSNSLKDSVENSSTMDVIDFDHYGSITTTITTTTTTTDSNNNTLERVVVAESIQRQQQHQQQLYKIHLIADQRERTGKNDFKMICETLKENHVNALIHQLSLGDMIWIATKCSNDNSESHVLNFIVERKEINDLSASLIDGRFEEQKFRLQHTHCSNIIYLIEKESNVQPQIESTILKLIQEGIQVKHTVSLEASIQFLVQMNEMIIQLVEENGIEPYKLRVPYYWNDDDEFSSNMMMMTVMNSSETSPPPPPPLLTITTHCCGDDTIGDRSDDTIGGDRSDDTSGGDRVSATTALSPLGFLHSKYTNNKYDRSTPQRGQSAPLQLFESSSHSSLSNNIPVRTTTTSSTNIAASCTVGGSTGGGGGVNSQSRLSSPGSSSNSRTSGGALGGDIGMGGGDIHLNPNYYYYSSYHDHHHHHHHFECFNPTLEEYNATFQKTSFRVNKKVIFARQLASSVPGCSPRIASSIILHYPTPSSLEHAFKKHGENALQHVPIVTDNATQVPTRKVGRALSKKLYELFKK</sequence>
<dbReference type="InterPro" id="IPR010996">
    <property type="entry name" value="HHH_MUS81"/>
</dbReference>
<dbReference type="SUPFAM" id="SSF52980">
    <property type="entry name" value="Restriction endonuclease-like"/>
    <property type="match status" value="1"/>
</dbReference>
<keyword evidence="5 13" id="KW-0479">Metal-binding</keyword>
<evidence type="ECO:0000256" key="13">
    <source>
        <dbReference type="RuleBase" id="RU369042"/>
    </source>
</evidence>
<feature type="region of interest" description="Disordered" evidence="14">
    <location>
        <begin position="255"/>
        <end position="296"/>
    </location>
</feature>
<protein>
    <recommendedName>
        <fullName evidence="13">Crossover junction endonuclease MUS81</fullName>
        <ecNumber evidence="13">3.1.22.-</ecNumber>
    </recommendedName>
</protein>
<dbReference type="InterPro" id="IPR006166">
    <property type="entry name" value="ERCC4_domain"/>
</dbReference>
<evidence type="ECO:0000256" key="8">
    <source>
        <dbReference type="ARBA" id="ARBA00022801"/>
    </source>
</evidence>
<dbReference type="AlphaFoldDB" id="A0A6A5C0C1"/>
<feature type="compositionally biased region" description="Polar residues" evidence="14">
    <location>
        <begin position="585"/>
        <end position="594"/>
    </location>
</feature>
<dbReference type="SUPFAM" id="SSF47802">
    <property type="entry name" value="DNA polymerase beta, N-terminal domain-like"/>
    <property type="match status" value="1"/>
</dbReference>
<feature type="compositionally biased region" description="Acidic residues" evidence="14">
    <location>
        <begin position="567"/>
        <end position="577"/>
    </location>
</feature>
<dbReference type="CDD" id="cd21036">
    <property type="entry name" value="WH_MUS81"/>
    <property type="match status" value="1"/>
</dbReference>
<gene>
    <name evidence="16" type="ORF">FDP41_001691</name>
</gene>
<dbReference type="Gene3D" id="1.10.150.110">
    <property type="entry name" value="DNA polymerase beta, N-terminal domain-like"/>
    <property type="match status" value="1"/>
</dbReference>
<keyword evidence="4 13" id="KW-0540">Nuclease</keyword>
<dbReference type="Pfam" id="PF21292">
    <property type="entry name" value="EME1-MUS81_C"/>
    <property type="match status" value="1"/>
</dbReference>
<dbReference type="EMBL" id="VFQX01000027">
    <property type="protein sequence ID" value="KAF0979348.1"/>
    <property type="molecule type" value="Genomic_DNA"/>
</dbReference>
<proteinExistence type="inferred from homology"/>
<keyword evidence="7 13" id="KW-0227">DNA damage</keyword>
<dbReference type="GO" id="GO:0046872">
    <property type="term" value="F:metal ion binding"/>
    <property type="evidence" value="ECO:0007669"/>
    <property type="project" value="UniProtKB-UniRule"/>
</dbReference>
<feature type="compositionally biased region" description="Polar residues" evidence="14">
    <location>
        <begin position="273"/>
        <end position="283"/>
    </location>
</feature>
<evidence type="ECO:0000313" key="17">
    <source>
        <dbReference type="Proteomes" id="UP000444721"/>
    </source>
</evidence>
<dbReference type="InterPro" id="IPR036388">
    <property type="entry name" value="WH-like_DNA-bd_sf"/>
</dbReference>
<evidence type="ECO:0000256" key="4">
    <source>
        <dbReference type="ARBA" id="ARBA00022722"/>
    </source>
</evidence>
<dbReference type="OrthoDB" id="5963188at2759"/>
<feature type="domain" description="ERCC4" evidence="15">
    <location>
        <begin position="698"/>
        <end position="797"/>
    </location>
</feature>
<dbReference type="GO" id="GO:0003677">
    <property type="term" value="F:DNA binding"/>
    <property type="evidence" value="ECO:0007669"/>
    <property type="project" value="UniProtKB-UniRule"/>
</dbReference>
<evidence type="ECO:0000256" key="1">
    <source>
        <dbReference type="ARBA" id="ARBA00001946"/>
    </source>
</evidence>
<evidence type="ECO:0000256" key="10">
    <source>
        <dbReference type="ARBA" id="ARBA00023172"/>
    </source>
</evidence>
<dbReference type="PANTHER" id="PTHR13451">
    <property type="entry name" value="CLASS II CROSSOVER JUNCTION ENDONUCLEASE MUS81"/>
    <property type="match status" value="1"/>
</dbReference>
<dbReference type="EC" id="3.1.22.-" evidence="13"/>
<evidence type="ECO:0000256" key="9">
    <source>
        <dbReference type="ARBA" id="ARBA00022842"/>
    </source>
</evidence>
<dbReference type="RefSeq" id="XP_044564061.1">
    <property type="nucleotide sequence ID" value="XM_044704803.1"/>
</dbReference>
<feature type="region of interest" description="Disordered" evidence="14">
    <location>
        <begin position="938"/>
        <end position="974"/>
    </location>
</feature>
<comment type="subcellular location">
    <subcellularLocation>
        <location evidence="2 13">Nucleus</location>
    </subcellularLocation>
</comment>
<feature type="region of interest" description="Disordered" evidence="14">
    <location>
        <begin position="988"/>
        <end position="1021"/>
    </location>
</feature>
<evidence type="ECO:0000256" key="11">
    <source>
        <dbReference type="ARBA" id="ARBA00023204"/>
    </source>
</evidence>
<feature type="compositionally biased region" description="Polar residues" evidence="14">
    <location>
        <begin position="602"/>
        <end position="638"/>
    </location>
</feature>
<dbReference type="SMART" id="SM00891">
    <property type="entry name" value="ERCC4"/>
    <property type="match status" value="1"/>
</dbReference>
<dbReference type="InterPro" id="IPR011335">
    <property type="entry name" value="Restrct_endonuc-II-like"/>
</dbReference>
<evidence type="ECO:0000259" key="15">
    <source>
        <dbReference type="SMART" id="SM00891"/>
    </source>
</evidence>
<dbReference type="GO" id="GO:0048257">
    <property type="term" value="F:3'-flap endonuclease activity"/>
    <property type="evidence" value="ECO:0007669"/>
    <property type="project" value="TreeGrafter"/>
</dbReference>
<dbReference type="InterPro" id="IPR027421">
    <property type="entry name" value="DNA_pol_lamdba_lyase_dom_sf"/>
</dbReference>
<dbReference type="CDD" id="cd20074">
    <property type="entry name" value="XPF_nuclease_Mus81"/>
    <property type="match status" value="1"/>
</dbReference>
<dbReference type="Gene3D" id="3.40.50.10130">
    <property type="match status" value="1"/>
</dbReference>
<dbReference type="InterPro" id="IPR042530">
    <property type="entry name" value="EME1/EME2_C"/>
</dbReference>
<dbReference type="Gene3D" id="1.10.150.670">
    <property type="entry name" value="Crossover junction endonuclease EME1, DNA-binding domain"/>
    <property type="match status" value="1"/>
</dbReference>
<dbReference type="GO" id="GO:0048476">
    <property type="term" value="C:Holliday junction resolvase complex"/>
    <property type="evidence" value="ECO:0007669"/>
    <property type="project" value="UniProtKB-UniRule"/>
</dbReference>
<evidence type="ECO:0000256" key="6">
    <source>
        <dbReference type="ARBA" id="ARBA00022759"/>
    </source>
</evidence>
<dbReference type="VEuPathDB" id="AmoebaDB:FDP41_001691"/>
<organism evidence="16 17">
    <name type="scientific">Naegleria fowleri</name>
    <name type="common">Brain eating amoeba</name>
    <dbReference type="NCBI Taxonomy" id="5763"/>
    <lineage>
        <taxon>Eukaryota</taxon>
        <taxon>Discoba</taxon>
        <taxon>Heterolobosea</taxon>
        <taxon>Tetramitia</taxon>
        <taxon>Eutetramitia</taxon>
        <taxon>Vahlkampfiidae</taxon>
        <taxon>Naegleria</taxon>
    </lineage>
</organism>
<keyword evidence="17" id="KW-1185">Reference proteome</keyword>
<keyword evidence="6 13" id="KW-0255">Endonuclease</keyword>
<dbReference type="VEuPathDB" id="AmoebaDB:NfTy_054680"/>
<dbReference type="Proteomes" id="UP000444721">
    <property type="component" value="Unassembled WGS sequence"/>
</dbReference>
<dbReference type="GO" id="GO:0008821">
    <property type="term" value="F:crossover junction DNA endonuclease activity"/>
    <property type="evidence" value="ECO:0007669"/>
    <property type="project" value="UniProtKB-UniRule"/>
</dbReference>
<dbReference type="Pfam" id="PF14716">
    <property type="entry name" value="HHH_8"/>
    <property type="match status" value="1"/>
</dbReference>
<dbReference type="VEuPathDB" id="AmoebaDB:NfTy_049960"/>
<feature type="compositionally biased region" description="Low complexity" evidence="14">
    <location>
        <begin position="1000"/>
        <end position="1017"/>
    </location>
</feature>
<dbReference type="Pfam" id="PF02732">
    <property type="entry name" value="ERCC4"/>
    <property type="match status" value="1"/>
</dbReference>